<organism evidence="1 2">
    <name type="scientific">Spirosoma telluris</name>
    <dbReference type="NCBI Taxonomy" id="2183553"/>
    <lineage>
        <taxon>Bacteria</taxon>
        <taxon>Pseudomonadati</taxon>
        <taxon>Bacteroidota</taxon>
        <taxon>Cytophagia</taxon>
        <taxon>Cytophagales</taxon>
        <taxon>Cytophagaceae</taxon>
        <taxon>Spirosoma</taxon>
    </lineage>
</organism>
<evidence type="ECO:0000313" key="2">
    <source>
        <dbReference type="Proteomes" id="UP000249016"/>
    </source>
</evidence>
<dbReference type="EMBL" id="QLII01000001">
    <property type="protein sequence ID" value="RAI78062.1"/>
    <property type="molecule type" value="Genomic_DNA"/>
</dbReference>
<gene>
    <name evidence="1" type="ORF">HMF3257_35380</name>
</gene>
<keyword evidence="2" id="KW-1185">Reference proteome</keyword>
<protein>
    <recommendedName>
        <fullName evidence="3">Ig-like domain-containing protein</fullName>
    </recommendedName>
</protein>
<dbReference type="AlphaFoldDB" id="A0A327NS22"/>
<evidence type="ECO:0008006" key="3">
    <source>
        <dbReference type="Google" id="ProtNLM"/>
    </source>
</evidence>
<accession>A0A327NS22</accession>
<name>A0A327NS22_9BACT</name>
<dbReference type="Proteomes" id="UP000249016">
    <property type="component" value="Unassembled WGS sequence"/>
</dbReference>
<proteinExistence type="predicted"/>
<evidence type="ECO:0000313" key="1">
    <source>
        <dbReference type="EMBL" id="RAI78062.1"/>
    </source>
</evidence>
<reference evidence="1 2" key="1">
    <citation type="submission" date="2018-06" db="EMBL/GenBank/DDBJ databases">
        <title>Spirosoma sp. HMF3257 Genome sequencing and assembly.</title>
        <authorList>
            <person name="Kang H."/>
            <person name="Cha I."/>
            <person name="Kim H."/>
            <person name="Kang J."/>
            <person name="Joh K."/>
        </authorList>
    </citation>
    <scope>NUCLEOTIDE SEQUENCE [LARGE SCALE GENOMIC DNA]</scope>
    <source>
        <strain evidence="1 2">HMF3257</strain>
    </source>
</reference>
<comment type="caution">
    <text evidence="1">The sequence shown here is derived from an EMBL/GenBank/DDBJ whole genome shotgun (WGS) entry which is preliminary data.</text>
</comment>
<sequence length="166" mass="17383">MNYYVSQTINGCEGPRAAINVTVNSRPTVSIDAGDAILTPTQTSLSLTATASVPTLIWSTGETTSGITINTAGVYSVTVKDVNGCFATAKVSVYQSLLDVVYSVKAGAWDDPTVWSINQVPTVVYVVRLRHLISLPAAYEAQVGLLSYDVGGQLQTGLGSGIRVGP</sequence>